<evidence type="ECO:0000256" key="9">
    <source>
        <dbReference type="ARBA" id="ARBA00023170"/>
    </source>
</evidence>
<keyword evidence="7" id="KW-0472">Membrane</keyword>
<keyword evidence="2" id="KW-0254">Endocytosis</keyword>
<feature type="domain" description="C-type lectin" evidence="12">
    <location>
        <begin position="202"/>
        <end position="266"/>
    </location>
</feature>
<dbReference type="Pfam" id="PF00059">
    <property type="entry name" value="Lectin_C"/>
    <property type="match status" value="1"/>
</dbReference>
<accession>A0A9W7X6C8</accession>
<keyword evidence="15" id="KW-1185">Reference proteome</keyword>
<dbReference type="PRINTS" id="PR00013">
    <property type="entry name" value="FNTYPEII"/>
</dbReference>
<dbReference type="Proteomes" id="UP001059041">
    <property type="component" value="Linkage Group LG1"/>
</dbReference>
<gene>
    <name evidence="14" type="ORF">IRJ41_021532</name>
</gene>
<dbReference type="InterPro" id="IPR000562">
    <property type="entry name" value="FN_type2_dom"/>
</dbReference>
<dbReference type="InterPro" id="IPR013806">
    <property type="entry name" value="Kringle-like"/>
</dbReference>
<feature type="non-terminal residue" evidence="14">
    <location>
        <position position="1"/>
    </location>
</feature>
<evidence type="ECO:0000256" key="3">
    <source>
        <dbReference type="ARBA" id="ARBA00022692"/>
    </source>
</evidence>
<evidence type="ECO:0000313" key="14">
    <source>
        <dbReference type="EMBL" id="KAI7814550.1"/>
    </source>
</evidence>
<reference evidence="14" key="1">
    <citation type="submission" date="2021-02" db="EMBL/GenBank/DDBJ databases">
        <title>Comparative genomics reveals that relaxation of natural selection precedes convergent phenotypic evolution of cavefish.</title>
        <authorList>
            <person name="Peng Z."/>
        </authorList>
    </citation>
    <scope>NUCLEOTIDE SEQUENCE</scope>
    <source>
        <tissue evidence="14">Muscle</tissue>
    </source>
</reference>
<evidence type="ECO:0000256" key="1">
    <source>
        <dbReference type="ARBA" id="ARBA00004167"/>
    </source>
</evidence>
<dbReference type="InterPro" id="IPR016187">
    <property type="entry name" value="CTDL_fold"/>
</dbReference>
<dbReference type="GO" id="GO:0016020">
    <property type="term" value="C:membrane"/>
    <property type="evidence" value="ECO:0007669"/>
    <property type="project" value="UniProtKB-SubCell"/>
</dbReference>
<evidence type="ECO:0000256" key="11">
    <source>
        <dbReference type="PROSITE-ProRule" id="PRU00479"/>
    </source>
</evidence>
<dbReference type="FunFam" id="2.10.10.10:FF:000001">
    <property type="entry name" value="Fibronectin 1a isoform 1"/>
    <property type="match status" value="1"/>
</dbReference>
<proteinExistence type="predicted"/>
<evidence type="ECO:0000256" key="5">
    <source>
        <dbReference type="ARBA" id="ARBA00022737"/>
    </source>
</evidence>
<keyword evidence="8 11" id="KW-1015">Disulfide bond</keyword>
<sequence>DSGSFLIYNKDHNKCVNVVTANVVQTAACDVSSDAQRFRWVSSSRIISVSLKLCLGAQDIKDWMKIILLPCTEHSPLQTWECKNETLFGLKDQALHLNYGNRQEPNMMLFSGSGGWSHWQIYGSQDDLCSHGYQEIYTLAGNSFGKPCQFPFKFNDKWFAECIVEGRSDGRLWCSTETDYDTDKKWGFCPTKGLTDHMGSVLWIGLNSLDFESGWQWSNGNPFRYLNWAPGHPSLEPGLNCAALNAAKASKWESLSCSKKLGYICRKGNSTEITPSTDVFVPLSADEETFTLQSELEAVDKQIQDLLEKQTWLREHPRTAAMTQPPPPVFEVPTSNRFAALCETECNAVVIGDSIVRNVRASSTKGKVRTHCFPGARVLDVSAQVPAILKDDVNVGAIVLDAGVNDVRMRQSEILKRDFRSLIETEHNALPTARIIISGPLLPTTRE</sequence>
<dbReference type="EMBL" id="JAFHDT010000001">
    <property type="protein sequence ID" value="KAI7814550.1"/>
    <property type="molecule type" value="Genomic_DNA"/>
</dbReference>
<dbReference type="SUPFAM" id="SSF57440">
    <property type="entry name" value="Kringle-like"/>
    <property type="match status" value="1"/>
</dbReference>
<dbReference type="PROSITE" id="PS00615">
    <property type="entry name" value="C_TYPE_LECTIN_1"/>
    <property type="match status" value="1"/>
</dbReference>
<dbReference type="CDD" id="cd00037">
    <property type="entry name" value="CLECT"/>
    <property type="match status" value="1"/>
</dbReference>
<comment type="subcellular location">
    <subcellularLocation>
        <location evidence="1">Membrane</location>
        <topology evidence="1">Single-pass membrane protein</topology>
    </subcellularLocation>
</comment>
<dbReference type="Gene3D" id="3.40.50.12690">
    <property type="match status" value="1"/>
</dbReference>
<dbReference type="InterPro" id="IPR050111">
    <property type="entry name" value="C-type_lectin/snaclec_domain"/>
</dbReference>
<dbReference type="InterPro" id="IPR000772">
    <property type="entry name" value="Ricin_B_lectin"/>
</dbReference>
<dbReference type="Pfam" id="PF24562">
    <property type="entry name" value="CysR_MRC2_N"/>
    <property type="match status" value="1"/>
</dbReference>
<dbReference type="PROSITE" id="PS00023">
    <property type="entry name" value="FN2_1"/>
    <property type="match status" value="1"/>
</dbReference>
<evidence type="ECO:0000256" key="7">
    <source>
        <dbReference type="ARBA" id="ARBA00023136"/>
    </source>
</evidence>
<dbReference type="InterPro" id="IPR016186">
    <property type="entry name" value="C-type_lectin-like/link_sf"/>
</dbReference>
<evidence type="ECO:0000259" key="12">
    <source>
        <dbReference type="PROSITE" id="PS50041"/>
    </source>
</evidence>
<comment type="caution">
    <text evidence="14">The sequence shown here is derived from an EMBL/GenBank/DDBJ whole genome shotgun (WGS) entry which is preliminary data.</text>
</comment>
<dbReference type="InterPro" id="IPR036943">
    <property type="entry name" value="FN_type2_sf"/>
</dbReference>
<dbReference type="CDD" id="cd00062">
    <property type="entry name" value="FN2"/>
    <property type="match status" value="1"/>
</dbReference>
<keyword evidence="9 14" id="KW-0675">Receptor</keyword>
<keyword evidence="5" id="KW-0677">Repeat</keyword>
<evidence type="ECO:0000256" key="6">
    <source>
        <dbReference type="ARBA" id="ARBA00022989"/>
    </source>
</evidence>
<dbReference type="SUPFAM" id="SSF52266">
    <property type="entry name" value="SGNH hydrolase"/>
    <property type="match status" value="1"/>
</dbReference>
<feature type="domain" description="Fibronectin type-II" evidence="13">
    <location>
        <begin position="143"/>
        <end position="191"/>
    </location>
</feature>
<feature type="disulfide bond" evidence="11">
    <location>
        <begin position="162"/>
        <end position="189"/>
    </location>
</feature>
<protein>
    <submittedName>
        <fullName evidence="14">Macrophage mannose receptor 1</fullName>
    </submittedName>
</protein>
<dbReference type="SMART" id="SM00059">
    <property type="entry name" value="FN2"/>
    <property type="match status" value="1"/>
</dbReference>
<dbReference type="PANTHER" id="PTHR22803">
    <property type="entry name" value="MANNOSE, PHOSPHOLIPASE, LECTIN RECEPTOR RELATED"/>
    <property type="match status" value="1"/>
</dbReference>
<evidence type="ECO:0000256" key="8">
    <source>
        <dbReference type="ARBA" id="ARBA00023157"/>
    </source>
</evidence>
<dbReference type="PROSITE" id="PS50231">
    <property type="entry name" value="RICIN_B_LECTIN"/>
    <property type="match status" value="1"/>
</dbReference>
<dbReference type="InterPro" id="IPR035992">
    <property type="entry name" value="Ricin_B-like_lectins"/>
</dbReference>
<name>A0A9W7X6C8_TRIRA</name>
<dbReference type="PROSITE" id="PS50041">
    <property type="entry name" value="C_TYPE_LECTIN_2"/>
    <property type="match status" value="1"/>
</dbReference>
<evidence type="ECO:0000313" key="15">
    <source>
        <dbReference type="Proteomes" id="UP001059041"/>
    </source>
</evidence>
<dbReference type="GO" id="GO:0006897">
    <property type="term" value="P:endocytosis"/>
    <property type="evidence" value="ECO:0007669"/>
    <property type="project" value="UniProtKB-KW"/>
</dbReference>
<organism evidence="14 15">
    <name type="scientific">Triplophysa rosa</name>
    <name type="common">Cave loach</name>
    <dbReference type="NCBI Taxonomy" id="992332"/>
    <lineage>
        <taxon>Eukaryota</taxon>
        <taxon>Metazoa</taxon>
        <taxon>Chordata</taxon>
        <taxon>Craniata</taxon>
        <taxon>Vertebrata</taxon>
        <taxon>Euteleostomi</taxon>
        <taxon>Actinopterygii</taxon>
        <taxon>Neopterygii</taxon>
        <taxon>Teleostei</taxon>
        <taxon>Ostariophysi</taxon>
        <taxon>Cypriniformes</taxon>
        <taxon>Nemacheilidae</taxon>
        <taxon>Triplophysa</taxon>
    </lineage>
</organism>
<dbReference type="SMART" id="SM00034">
    <property type="entry name" value="CLECT"/>
    <property type="match status" value="1"/>
</dbReference>
<dbReference type="SUPFAM" id="SSF56436">
    <property type="entry name" value="C-type lectin-like"/>
    <property type="match status" value="1"/>
</dbReference>
<keyword evidence="4" id="KW-0732">Signal</keyword>
<dbReference type="SUPFAM" id="SSF50370">
    <property type="entry name" value="Ricin B-like lectins"/>
    <property type="match status" value="1"/>
</dbReference>
<feature type="disulfide bond" evidence="11">
    <location>
        <begin position="148"/>
        <end position="174"/>
    </location>
</feature>
<evidence type="ECO:0000256" key="4">
    <source>
        <dbReference type="ARBA" id="ARBA00022729"/>
    </source>
</evidence>
<keyword evidence="10" id="KW-0325">Glycoprotein</keyword>
<evidence type="ECO:0000256" key="2">
    <source>
        <dbReference type="ARBA" id="ARBA00022583"/>
    </source>
</evidence>
<evidence type="ECO:0000259" key="13">
    <source>
        <dbReference type="PROSITE" id="PS51092"/>
    </source>
</evidence>
<dbReference type="CDD" id="cd23407">
    <property type="entry name" value="beta-trefoil_Ricin_MRC1"/>
    <property type="match status" value="1"/>
</dbReference>
<dbReference type="Gene3D" id="2.10.10.10">
    <property type="entry name" value="Fibronectin, type II, collagen-binding"/>
    <property type="match status" value="1"/>
</dbReference>
<dbReference type="AlphaFoldDB" id="A0A9W7X6C8"/>
<keyword evidence="3" id="KW-0812">Transmembrane</keyword>
<dbReference type="Gene3D" id="3.10.100.10">
    <property type="entry name" value="Mannose-Binding Protein A, subunit A"/>
    <property type="match status" value="1"/>
</dbReference>
<evidence type="ECO:0000256" key="10">
    <source>
        <dbReference type="ARBA" id="ARBA00023180"/>
    </source>
</evidence>
<keyword evidence="6" id="KW-1133">Transmembrane helix</keyword>
<dbReference type="PROSITE" id="PS51092">
    <property type="entry name" value="FN2_2"/>
    <property type="match status" value="1"/>
</dbReference>
<dbReference type="InterPro" id="IPR001304">
    <property type="entry name" value="C-type_lectin-like"/>
</dbReference>
<dbReference type="Pfam" id="PF00040">
    <property type="entry name" value="fn2"/>
    <property type="match status" value="1"/>
</dbReference>
<dbReference type="InterPro" id="IPR018378">
    <property type="entry name" value="C-type_lectin_CS"/>
</dbReference>
<dbReference type="FunFam" id="2.80.10.50:FF:000032">
    <property type="entry name" value="macrophage mannose receptor 1"/>
    <property type="match status" value="1"/>
</dbReference>
<dbReference type="Gene3D" id="2.80.10.50">
    <property type="match status" value="1"/>
</dbReference>
<dbReference type="SMART" id="SM00458">
    <property type="entry name" value="RICIN"/>
    <property type="match status" value="1"/>
</dbReference>